<name>A0ABP1R0I4_9HEXA</name>
<feature type="domain" description="CCZ1/INTU/HPS4 third Longin" evidence="3">
    <location>
        <begin position="419"/>
        <end position="506"/>
    </location>
</feature>
<sequence>MEANVGVPSSGGTRILDGACAVKRLYIFNDKFGNDSDNEMGKVLYFHPPRTDEDTQLKQVGLSEAIIRFATKFNTKLPCESLHTQKTRVIFHTPESGYWFVLVLTIPSVKKHSPDGVEFVEYLGDEVQDDVFRAILEKLHKKFVLLNDTLEGIYKNNGLEELCLRLKKFFDASVGKLDASQCGLSDIFTGLQFFPLDRAMFLRIQCFINKLLLTWPSVKHVLLMQGDRLIWSGIEQSNIQIFYDYLVNDLLSKHFLAGVDKQSTFGVICKRESHISLMQDDHCTRSTSFTSLYSNHPTSNSTAMNTSVMSGSNNDADNASFMTASTNTINGKDEVPANTYKKFHMLIYKAEQTYLTLLVPDTEELARETVNKLEVFLNVNFTSMARQLAKVPSVNSHLSQTAMSGCTSNSSMNEGIPPNVKFIYFNSLNLAERASPTIRCEIDAYKLLADLRADLARTTESGEITIKAISETWVVAKTANGREFYAIFNQTGGANVLDIDEELRKLTDAQLTNIFFQD</sequence>
<evidence type="ECO:0000256" key="1">
    <source>
        <dbReference type="ARBA" id="ARBA00005352"/>
    </source>
</evidence>
<evidence type="ECO:0000259" key="2">
    <source>
        <dbReference type="Pfam" id="PF19031"/>
    </source>
</evidence>
<feature type="domain" description="CCZ1/INTU/HSP4 first Longin" evidence="2">
    <location>
        <begin position="25"/>
        <end position="147"/>
    </location>
</feature>
<dbReference type="InterPro" id="IPR043989">
    <property type="entry name" value="CCZ1/INTU/HSP4_longin_3"/>
</dbReference>
<dbReference type="Pfam" id="PF19033">
    <property type="entry name" value="Intu_longin_3"/>
    <property type="match status" value="1"/>
</dbReference>
<evidence type="ECO:0000259" key="3">
    <source>
        <dbReference type="Pfam" id="PF19033"/>
    </source>
</evidence>
<dbReference type="InterPro" id="IPR043987">
    <property type="entry name" value="CCZ1/INTU/HSP4_longin_1"/>
</dbReference>
<proteinExistence type="inferred from homology"/>
<keyword evidence="5" id="KW-1185">Reference proteome</keyword>
<dbReference type="InterPro" id="IPR013176">
    <property type="entry name" value="Ccz1"/>
</dbReference>
<organism evidence="4 5">
    <name type="scientific">Orchesella dallaii</name>
    <dbReference type="NCBI Taxonomy" id="48710"/>
    <lineage>
        <taxon>Eukaryota</taxon>
        <taxon>Metazoa</taxon>
        <taxon>Ecdysozoa</taxon>
        <taxon>Arthropoda</taxon>
        <taxon>Hexapoda</taxon>
        <taxon>Collembola</taxon>
        <taxon>Entomobryomorpha</taxon>
        <taxon>Entomobryoidea</taxon>
        <taxon>Orchesellidae</taxon>
        <taxon>Orchesellinae</taxon>
        <taxon>Orchesella</taxon>
    </lineage>
</organism>
<evidence type="ECO:0008006" key="6">
    <source>
        <dbReference type="Google" id="ProtNLM"/>
    </source>
</evidence>
<evidence type="ECO:0000313" key="5">
    <source>
        <dbReference type="Proteomes" id="UP001642540"/>
    </source>
</evidence>
<accession>A0ABP1R0I4</accession>
<dbReference type="PANTHER" id="PTHR13056">
    <property type="entry name" value="VACUOLAR FUSION PROTEIN CCZ1 HOMOLOG-RELATED"/>
    <property type="match status" value="1"/>
</dbReference>
<comment type="caution">
    <text evidence="4">The sequence shown here is derived from an EMBL/GenBank/DDBJ whole genome shotgun (WGS) entry which is preliminary data.</text>
</comment>
<comment type="similarity">
    <text evidence="1">Belongs to the CCZ1 family.</text>
</comment>
<dbReference type="EMBL" id="CAXLJM020000049">
    <property type="protein sequence ID" value="CAL8112795.1"/>
    <property type="molecule type" value="Genomic_DNA"/>
</dbReference>
<gene>
    <name evidence="4" type="ORF">ODALV1_LOCUS15785</name>
</gene>
<dbReference type="PANTHER" id="PTHR13056:SF0">
    <property type="entry name" value="VACUOLAR FUSION PROTEIN CCZ1 HOMOLOG-RELATED"/>
    <property type="match status" value="1"/>
</dbReference>
<dbReference type="Proteomes" id="UP001642540">
    <property type="component" value="Unassembled WGS sequence"/>
</dbReference>
<evidence type="ECO:0000313" key="4">
    <source>
        <dbReference type="EMBL" id="CAL8112795.1"/>
    </source>
</evidence>
<protein>
    <recommendedName>
        <fullName evidence="6">Vacuolar fusion protein CCZ1</fullName>
    </recommendedName>
</protein>
<dbReference type="Pfam" id="PF19031">
    <property type="entry name" value="Intu_longin_1"/>
    <property type="match status" value="1"/>
</dbReference>
<reference evidence="4 5" key="1">
    <citation type="submission" date="2024-08" db="EMBL/GenBank/DDBJ databases">
        <authorList>
            <person name="Cucini C."/>
            <person name="Frati F."/>
        </authorList>
    </citation>
    <scope>NUCLEOTIDE SEQUENCE [LARGE SCALE GENOMIC DNA]</scope>
</reference>